<name>W9QBA1_FUSOX</name>
<gene>
    <name evidence="1" type="ORF">FOVG_00364</name>
</gene>
<reference evidence="1" key="2">
    <citation type="submission" date="2012-05" db="EMBL/GenBank/DDBJ databases">
        <title>Annotation of the Genome Sequence of Fusarium oxysporum HDV247.</title>
        <authorList>
            <consortium name="The Broad Institute Genomics Platform"/>
            <person name="Ma L.-J."/>
            <person name="Corby-Kistler H."/>
            <person name="Broz K."/>
            <person name="Gale L.R."/>
            <person name="Jonkers W."/>
            <person name="O'Donnell K."/>
            <person name="Ploetz R."/>
            <person name="Steinberg C."/>
            <person name="Schwartz D.C."/>
            <person name="VanEtten H."/>
            <person name="Zhou S."/>
            <person name="Young S.K."/>
            <person name="Zeng Q."/>
            <person name="Gargeya S."/>
            <person name="Fitzgerald M."/>
            <person name="Abouelleil A."/>
            <person name="Alvarado L."/>
            <person name="Chapman S.B."/>
            <person name="Gainer-Dewar J."/>
            <person name="Goldberg J."/>
            <person name="Griggs A."/>
            <person name="Gujja S."/>
            <person name="Hansen M."/>
            <person name="Howarth C."/>
            <person name="Imamovic A."/>
            <person name="Ireland A."/>
            <person name="Larimer J."/>
            <person name="McCowan C."/>
            <person name="Murphy C."/>
            <person name="Pearson M."/>
            <person name="Poon T.W."/>
            <person name="Priest M."/>
            <person name="Roberts A."/>
            <person name="Saif S."/>
            <person name="Shea T."/>
            <person name="Sykes S."/>
            <person name="Wortman J."/>
            <person name="Nusbaum C."/>
            <person name="Birren B."/>
        </authorList>
    </citation>
    <scope>NUCLEOTIDE SEQUENCE</scope>
    <source>
        <strain evidence="1">HDV247</strain>
    </source>
</reference>
<protein>
    <submittedName>
        <fullName evidence="1">Uncharacterized protein</fullName>
    </submittedName>
</protein>
<dbReference type="EMBL" id="JH650968">
    <property type="protein sequence ID" value="EXA51832.1"/>
    <property type="molecule type" value="Genomic_DNA"/>
</dbReference>
<organism evidence="1">
    <name type="scientific">Fusarium oxysporum f. sp. pisi HDV247</name>
    <dbReference type="NCBI Taxonomy" id="1080344"/>
    <lineage>
        <taxon>Eukaryota</taxon>
        <taxon>Fungi</taxon>
        <taxon>Dikarya</taxon>
        <taxon>Ascomycota</taxon>
        <taxon>Pezizomycotina</taxon>
        <taxon>Sordariomycetes</taxon>
        <taxon>Hypocreomycetidae</taxon>
        <taxon>Hypocreales</taxon>
        <taxon>Nectriaceae</taxon>
        <taxon>Fusarium</taxon>
        <taxon>Fusarium oxysporum species complex</taxon>
    </lineage>
</organism>
<dbReference type="HOGENOM" id="CLU_3207652_0_0_1"/>
<accession>W9QBA1</accession>
<dbReference type="AlphaFoldDB" id="W9QBA1"/>
<dbReference type="Proteomes" id="UP000030751">
    <property type="component" value="Unassembled WGS sequence"/>
</dbReference>
<proteinExistence type="predicted"/>
<evidence type="ECO:0000313" key="1">
    <source>
        <dbReference type="EMBL" id="EXA51832.1"/>
    </source>
</evidence>
<reference evidence="1" key="1">
    <citation type="submission" date="2011-10" db="EMBL/GenBank/DDBJ databases">
        <title>The Genome Sequence of Fusarium oxysporum HDV247.</title>
        <authorList>
            <consortium name="The Broad Institute Genome Sequencing Platform"/>
            <person name="Ma L.-J."/>
            <person name="Gale L.R."/>
            <person name="Schwartz D.C."/>
            <person name="Zhou S."/>
            <person name="Corby-Kistler H."/>
            <person name="Young S.K."/>
            <person name="Zeng Q."/>
            <person name="Gargeya S."/>
            <person name="Fitzgerald M."/>
            <person name="Haas B."/>
            <person name="Abouelleil A."/>
            <person name="Alvarado L."/>
            <person name="Arachchi H.M."/>
            <person name="Berlin A."/>
            <person name="Brown A."/>
            <person name="Chapman S.B."/>
            <person name="Chen Z."/>
            <person name="Dunbar C."/>
            <person name="Freedman E."/>
            <person name="Gearin G."/>
            <person name="Goldberg J."/>
            <person name="Griggs A."/>
            <person name="Gujja S."/>
            <person name="Heiman D."/>
            <person name="Howarth C."/>
            <person name="Larson L."/>
            <person name="Lui A."/>
            <person name="MacDonald P.J.P."/>
            <person name="Montmayeur A."/>
            <person name="Murphy C."/>
            <person name="Neiman D."/>
            <person name="Pearson M."/>
            <person name="Priest M."/>
            <person name="Roberts A."/>
            <person name="Saif S."/>
            <person name="Shea T."/>
            <person name="Shenoy N."/>
            <person name="Sisk P."/>
            <person name="Stolte C."/>
            <person name="Sykes S."/>
            <person name="Wortman J."/>
            <person name="Nusbaum C."/>
            <person name="Birren B."/>
        </authorList>
    </citation>
    <scope>NUCLEOTIDE SEQUENCE [LARGE SCALE GENOMIC DNA]</scope>
    <source>
        <strain evidence="1">HDV247</strain>
    </source>
</reference>
<sequence length="45" mass="5081">MDEPETGLGARGKWGKDWGCRAEGSSPKYSMGTAWHCLEPRKWRA</sequence>